<protein>
    <submittedName>
        <fullName evidence="3">Uncharacterized protein</fullName>
    </submittedName>
</protein>
<evidence type="ECO:0000256" key="2">
    <source>
        <dbReference type="SAM" id="Phobius"/>
    </source>
</evidence>
<evidence type="ECO:0000256" key="1">
    <source>
        <dbReference type="SAM" id="MobiDB-lite"/>
    </source>
</evidence>
<feature type="transmembrane region" description="Helical" evidence="2">
    <location>
        <begin position="81"/>
        <end position="106"/>
    </location>
</feature>
<reference evidence="3 4" key="1">
    <citation type="submission" date="2018-04" db="EMBL/GenBank/DDBJ databases">
        <title>The genome of golden apple snail Pomacea canaliculata provides insight into stress tolerance and invasive adaptation.</title>
        <authorList>
            <person name="Liu C."/>
            <person name="Liu B."/>
            <person name="Ren Y."/>
            <person name="Zhang Y."/>
            <person name="Wang H."/>
            <person name="Li S."/>
            <person name="Jiang F."/>
            <person name="Yin L."/>
            <person name="Zhang G."/>
            <person name="Qian W."/>
            <person name="Fan W."/>
        </authorList>
    </citation>
    <scope>NUCLEOTIDE SEQUENCE [LARGE SCALE GENOMIC DNA]</scope>
    <source>
        <strain evidence="3">SZHN2017</strain>
        <tissue evidence="3">Muscle</tissue>
    </source>
</reference>
<keyword evidence="2" id="KW-0472">Membrane</keyword>
<gene>
    <name evidence="3" type="ORF">C0Q70_03120</name>
</gene>
<evidence type="ECO:0000313" key="4">
    <source>
        <dbReference type="Proteomes" id="UP000245119"/>
    </source>
</evidence>
<dbReference type="AlphaFoldDB" id="A0A2T7PRZ4"/>
<name>A0A2T7PRZ4_POMCA</name>
<accession>A0A2T7PRZ4</accession>
<evidence type="ECO:0000313" key="3">
    <source>
        <dbReference type="EMBL" id="PVD36147.1"/>
    </source>
</evidence>
<keyword evidence="2" id="KW-1133">Transmembrane helix</keyword>
<keyword evidence="2" id="KW-0812">Transmembrane</keyword>
<feature type="region of interest" description="Disordered" evidence="1">
    <location>
        <begin position="1"/>
        <end position="37"/>
    </location>
</feature>
<keyword evidence="4" id="KW-1185">Reference proteome</keyword>
<organism evidence="3 4">
    <name type="scientific">Pomacea canaliculata</name>
    <name type="common">Golden apple snail</name>
    <dbReference type="NCBI Taxonomy" id="400727"/>
    <lineage>
        <taxon>Eukaryota</taxon>
        <taxon>Metazoa</taxon>
        <taxon>Spiralia</taxon>
        <taxon>Lophotrochozoa</taxon>
        <taxon>Mollusca</taxon>
        <taxon>Gastropoda</taxon>
        <taxon>Caenogastropoda</taxon>
        <taxon>Architaenioglossa</taxon>
        <taxon>Ampullarioidea</taxon>
        <taxon>Ampullariidae</taxon>
        <taxon>Pomacea</taxon>
    </lineage>
</organism>
<comment type="caution">
    <text evidence="3">The sequence shown here is derived from an EMBL/GenBank/DDBJ whole genome shotgun (WGS) entry which is preliminary data.</text>
</comment>
<dbReference type="EMBL" id="PZQS01000002">
    <property type="protein sequence ID" value="PVD36147.1"/>
    <property type="molecule type" value="Genomic_DNA"/>
</dbReference>
<proteinExistence type="predicted"/>
<dbReference type="Proteomes" id="UP000245119">
    <property type="component" value="Linkage Group LG2"/>
</dbReference>
<dbReference type="OrthoDB" id="7487745at2759"/>
<sequence length="260" mass="29909">MAAPLKAGRQDWGPSELETSQNSRGHDHKRVQTNHCNSKTSCKREEFPQELAGLQTQTWIADRKLLARKQLLAGPDSSNHILTAVFTGCGALVFFVVCVICCRLLCNRKSARTHTEDRLPRQQTESSDDHYDEPKALTEAHYQSSDVTRLHYAKPDMTAGRPQIYSTFINPVFYEDAYTRWRMDEQALQDSPYDAPWQYSRRLYDQSDNPEIKWSTLSLRAHDNYDYKNFSRIPRGRLSSDSETEYADSIGTETRGLTTF</sequence>
<feature type="region of interest" description="Disordered" evidence="1">
    <location>
        <begin position="113"/>
        <end position="133"/>
    </location>
</feature>